<sequence length="129" mass="13756">MAAVSSPEQNMIRSYVTISLLIMSLTMRLAQLLHTHATVGLNVPLVLLPALSLLVTWIGSLIVFGGGNLAPLSSPTRSRSLILALAAADLALAYLNARQPNASALAYISCIVSLFQLGLDLGLFIWIRD</sequence>
<proteinExistence type="predicted"/>
<reference evidence="1" key="1">
    <citation type="submission" date="2018-02" db="EMBL/GenBank/DDBJ databases">
        <title>The genomes of Aspergillus section Nigri reveals drivers in fungal speciation.</title>
        <authorList>
            <consortium name="DOE Joint Genome Institute"/>
            <person name="Vesth T.C."/>
            <person name="Nybo J."/>
            <person name="Theobald S."/>
            <person name="Brandl J."/>
            <person name="Frisvad J.C."/>
            <person name="Nielsen K.F."/>
            <person name="Lyhne E.K."/>
            <person name="Kogle M.E."/>
            <person name="Kuo A."/>
            <person name="Riley R."/>
            <person name="Clum A."/>
            <person name="Nolan M."/>
            <person name="Lipzen A."/>
            <person name="Salamov A."/>
            <person name="Henrissat B."/>
            <person name="Wiebenga A."/>
            <person name="De vries R.P."/>
            <person name="Grigoriev I.V."/>
            <person name="Mortensen U.H."/>
            <person name="Andersen M.R."/>
            <person name="Baker S.E."/>
        </authorList>
    </citation>
    <scope>NUCLEOTIDE SEQUENCE</scope>
    <source>
        <strain evidence="1">CBS 621.78</strain>
    </source>
</reference>
<name>A0ACD1FSR0_9EURO</name>
<evidence type="ECO:0000313" key="1">
    <source>
        <dbReference type="EMBL" id="RAH40025.1"/>
    </source>
</evidence>
<dbReference type="EMBL" id="KZ825422">
    <property type="protein sequence ID" value="RAH40025.1"/>
    <property type="molecule type" value="Genomic_DNA"/>
</dbReference>
<accession>A0ACD1FSR0</accession>
<evidence type="ECO:0000313" key="2">
    <source>
        <dbReference type="Proteomes" id="UP000249057"/>
    </source>
</evidence>
<gene>
    <name evidence="1" type="ORF">BO95DRAFT_448274</name>
</gene>
<keyword evidence="2" id="KW-1185">Reference proteome</keyword>
<organism evidence="1 2">
    <name type="scientific">Aspergillus brunneoviolaceus CBS 621.78</name>
    <dbReference type="NCBI Taxonomy" id="1450534"/>
    <lineage>
        <taxon>Eukaryota</taxon>
        <taxon>Fungi</taxon>
        <taxon>Dikarya</taxon>
        <taxon>Ascomycota</taxon>
        <taxon>Pezizomycotina</taxon>
        <taxon>Eurotiomycetes</taxon>
        <taxon>Eurotiomycetidae</taxon>
        <taxon>Eurotiales</taxon>
        <taxon>Aspergillaceae</taxon>
        <taxon>Aspergillus</taxon>
        <taxon>Aspergillus subgen. Circumdati</taxon>
    </lineage>
</organism>
<dbReference type="Proteomes" id="UP000249057">
    <property type="component" value="Unassembled WGS sequence"/>
</dbReference>
<protein>
    <submittedName>
        <fullName evidence="1">Uncharacterized protein</fullName>
    </submittedName>
</protein>